<dbReference type="Proteomes" id="UP000183832">
    <property type="component" value="Unassembled WGS sequence"/>
</dbReference>
<protein>
    <submittedName>
        <fullName evidence="2">CLUMA_CG014079, isoform A</fullName>
    </submittedName>
</protein>
<dbReference type="EMBL" id="CVRI01000054">
    <property type="protein sequence ID" value="CRL00828.1"/>
    <property type="molecule type" value="Genomic_DNA"/>
</dbReference>
<sequence length="61" mass="7267">MQSIDNRHEIISCRNDSSSNHSQVDAQFYLILNMKQKKKINVTSIHEIHMFMTNKEINYEL</sequence>
<organism evidence="2 3">
    <name type="scientific">Clunio marinus</name>
    <dbReference type="NCBI Taxonomy" id="568069"/>
    <lineage>
        <taxon>Eukaryota</taxon>
        <taxon>Metazoa</taxon>
        <taxon>Ecdysozoa</taxon>
        <taxon>Arthropoda</taxon>
        <taxon>Hexapoda</taxon>
        <taxon>Insecta</taxon>
        <taxon>Pterygota</taxon>
        <taxon>Neoptera</taxon>
        <taxon>Endopterygota</taxon>
        <taxon>Diptera</taxon>
        <taxon>Nematocera</taxon>
        <taxon>Chironomoidea</taxon>
        <taxon>Chironomidae</taxon>
        <taxon>Clunio</taxon>
    </lineage>
</organism>
<evidence type="ECO:0000313" key="2">
    <source>
        <dbReference type="EMBL" id="CRL00828.1"/>
    </source>
</evidence>
<reference evidence="2 3" key="1">
    <citation type="submission" date="2015-04" db="EMBL/GenBank/DDBJ databases">
        <authorList>
            <person name="Syromyatnikov M.Y."/>
            <person name="Popov V.N."/>
        </authorList>
    </citation>
    <scope>NUCLEOTIDE SEQUENCE [LARGE SCALE GENOMIC DNA]</scope>
</reference>
<evidence type="ECO:0000256" key="1">
    <source>
        <dbReference type="SAM" id="MobiDB-lite"/>
    </source>
</evidence>
<accession>A0A1J1IMQ4</accession>
<name>A0A1J1IMQ4_9DIPT</name>
<proteinExistence type="predicted"/>
<dbReference type="AlphaFoldDB" id="A0A1J1IMQ4"/>
<feature type="compositionally biased region" description="Basic and acidic residues" evidence="1">
    <location>
        <begin position="1"/>
        <end position="11"/>
    </location>
</feature>
<keyword evidence="3" id="KW-1185">Reference proteome</keyword>
<gene>
    <name evidence="2" type="ORF">CLUMA_CG014079</name>
</gene>
<evidence type="ECO:0000313" key="3">
    <source>
        <dbReference type="Proteomes" id="UP000183832"/>
    </source>
</evidence>
<feature type="region of interest" description="Disordered" evidence="1">
    <location>
        <begin position="1"/>
        <end position="21"/>
    </location>
</feature>